<keyword evidence="9" id="KW-0411">Iron-sulfur</keyword>
<evidence type="ECO:0000259" key="11">
    <source>
        <dbReference type="Pfam" id="PF01568"/>
    </source>
</evidence>
<dbReference type="Gene3D" id="3.40.228.10">
    <property type="entry name" value="Dimethylsulfoxide Reductase, domain 2"/>
    <property type="match status" value="1"/>
</dbReference>
<protein>
    <submittedName>
        <fullName evidence="12">FdhF/YdeP family oxidoreductase</fullName>
    </submittedName>
</protein>
<comment type="caution">
    <text evidence="12">The sequence shown here is derived from an EMBL/GenBank/DDBJ whole genome shotgun (WGS) entry which is preliminary data.</text>
</comment>
<evidence type="ECO:0000256" key="8">
    <source>
        <dbReference type="ARBA" id="ARBA00023004"/>
    </source>
</evidence>
<evidence type="ECO:0000256" key="9">
    <source>
        <dbReference type="ARBA" id="ARBA00023014"/>
    </source>
</evidence>
<dbReference type="InterPro" id="IPR041953">
    <property type="entry name" value="YdeP_MopB"/>
</dbReference>
<comment type="cofactor">
    <cofactor evidence="2">
        <name>[4Fe-4S] cluster</name>
        <dbReference type="ChEBI" id="CHEBI:49883"/>
    </cofactor>
</comment>
<evidence type="ECO:0000256" key="2">
    <source>
        <dbReference type="ARBA" id="ARBA00001966"/>
    </source>
</evidence>
<keyword evidence="8" id="KW-0408">Iron</keyword>
<sequence>MEENTPNGNGIENKGHDIVVASHAPTPGAQPPERFTGLRLGAIKGKAAGIKGVTTALGHAVKYMAPGQAVKTMFRLNQKGGFDCPGCAWPDPDDDRSKLGEYCENGLKAISEEAQKKTIGKDFFASHSIPEMLEWTDYEIGKQGRLSEPMLLRQGQNHYEPISWAEAFQLIGRKLNALDNPDRAVFYTSGRASNEAAFLYQLFVREYGTNNLPDCSNMCHESSGQGLSQTVGIGKGSVTLTDFYEAEVVMVIGQNPGTNHPRMLSALERCKENGGQIITVNPLPEAGLQNFINPQRPGKILSGGTKLTDLFLQVKINGDVALLKAIMLQLWHEEQQAPGTVFDWEFIQSKTTDYEAFIEDLKTHDFETLVEASGVPRAQIKQATAMIRNKKKIIICWAMGLTQHENGVENIREVVNLLLLKGSIGKPGAGTCPVRGHSNVQGDRTVGIWEAPKPAFLDALQANFGFEPPRKHGYAVVDAIKAMYEEEAKVFFALGGNFLSATPDTEYTAKALQRCDLTVHVSTKLNRSHLIHGKEALILPCLGRTDQDLQASGQQFVSVENSMGVVHSSQGVLAPPSPHLLSEPAIVAGVAQATLGSRSKIDWAHLVSDYDNIREAIEKTVPGFDDYNRRVREPGGFYLPNGAREQQFNTPSGKAVFTVNTVPDKALRDEEYIMMTIRSHDQFNTTIYGLDDRYRGIYNERRIVMMHPEDIKSAGLKAGQVVDLHGDYKGVHRVARQFIVVAYDIPRRCIATYFPEANVLVPVDAYAKGSKTPLSKWVAVTIQPAS</sequence>
<dbReference type="PANTHER" id="PTHR43105">
    <property type="entry name" value="RESPIRATORY NITRATE REDUCTASE"/>
    <property type="match status" value="1"/>
</dbReference>
<dbReference type="GO" id="GO:0045333">
    <property type="term" value="P:cellular respiration"/>
    <property type="evidence" value="ECO:0007669"/>
    <property type="project" value="UniProtKB-ARBA"/>
</dbReference>
<dbReference type="PIRSF" id="PIRSF000144">
    <property type="entry name" value="CbbBc"/>
    <property type="match status" value="1"/>
</dbReference>
<gene>
    <name evidence="12" type="ORF">FRY97_21090</name>
</gene>
<evidence type="ECO:0000256" key="7">
    <source>
        <dbReference type="ARBA" id="ARBA00023002"/>
    </source>
</evidence>
<dbReference type="CDD" id="cd02787">
    <property type="entry name" value="MopB_CT_ydeP"/>
    <property type="match status" value="1"/>
</dbReference>
<dbReference type="Gene3D" id="2.40.40.20">
    <property type="match status" value="1"/>
</dbReference>
<keyword evidence="13" id="KW-1185">Reference proteome</keyword>
<evidence type="ECO:0000256" key="4">
    <source>
        <dbReference type="ARBA" id="ARBA00022485"/>
    </source>
</evidence>
<accession>A0A5C6RG78</accession>
<evidence type="ECO:0000256" key="3">
    <source>
        <dbReference type="ARBA" id="ARBA00010312"/>
    </source>
</evidence>
<evidence type="ECO:0000256" key="1">
    <source>
        <dbReference type="ARBA" id="ARBA00001942"/>
    </source>
</evidence>
<evidence type="ECO:0000256" key="6">
    <source>
        <dbReference type="ARBA" id="ARBA00022723"/>
    </source>
</evidence>
<dbReference type="CDD" id="cd02767">
    <property type="entry name" value="MopB_ydeP"/>
    <property type="match status" value="1"/>
</dbReference>
<dbReference type="GO" id="GO:0043546">
    <property type="term" value="F:molybdopterin cofactor binding"/>
    <property type="evidence" value="ECO:0007669"/>
    <property type="project" value="InterPro"/>
</dbReference>
<dbReference type="InterPro" id="IPR010046">
    <property type="entry name" value="Mopterin_OxRdtse_a_bac"/>
</dbReference>
<dbReference type="GO" id="GO:0016020">
    <property type="term" value="C:membrane"/>
    <property type="evidence" value="ECO:0007669"/>
    <property type="project" value="TreeGrafter"/>
</dbReference>
<evidence type="ECO:0000313" key="12">
    <source>
        <dbReference type="EMBL" id="TXB59726.1"/>
    </source>
</evidence>
<comment type="cofactor">
    <cofactor evidence="1">
        <name>Mo-bis(molybdopterin guanine dinucleotide)</name>
        <dbReference type="ChEBI" id="CHEBI:60539"/>
    </cofactor>
</comment>
<dbReference type="OrthoDB" id="9792592at2"/>
<dbReference type="EMBL" id="VOOR01000090">
    <property type="protein sequence ID" value="TXB59726.1"/>
    <property type="molecule type" value="Genomic_DNA"/>
</dbReference>
<proteinExistence type="inferred from homology"/>
<feature type="domain" description="Molybdopterin dinucleotide-binding" evidence="11">
    <location>
        <begin position="673"/>
        <end position="776"/>
    </location>
</feature>
<evidence type="ECO:0000313" key="13">
    <source>
        <dbReference type="Proteomes" id="UP000321580"/>
    </source>
</evidence>
<dbReference type="GO" id="GO:0008863">
    <property type="term" value="F:formate dehydrogenase (NAD+) activity"/>
    <property type="evidence" value="ECO:0007669"/>
    <property type="project" value="InterPro"/>
</dbReference>
<keyword evidence="7" id="KW-0560">Oxidoreductase</keyword>
<evidence type="ECO:0000256" key="5">
    <source>
        <dbReference type="ARBA" id="ARBA00022505"/>
    </source>
</evidence>
<dbReference type="SUPFAM" id="SSF53706">
    <property type="entry name" value="Formate dehydrogenase/DMSO reductase, domains 1-3"/>
    <property type="match status" value="1"/>
</dbReference>
<evidence type="ECO:0000259" key="10">
    <source>
        <dbReference type="Pfam" id="PF00384"/>
    </source>
</evidence>
<dbReference type="InterPro" id="IPR050123">
    <property type="entry name" value="Prok_molybdopt-oxidoreductase"/>
</dbReference>
<dbReference type="InterPro" id="IPR037951">
    <property type="entry name" value="MopB_CT_YdeP"/>
</dbReference>
<comment type="similarity">
    <text evidence="3">Belongs to the prokaryotic molybdopterin-containing oxidoreductase family.</text>
</comment>
<feature type="domain" description="Molybdopterin oxidoreductase" evidence="10">
    <location>
        <begin position="145"/>
        <end position="521"/>
    </location>
</feature>
<dbReference type="PANTHER" id="PTHR43105:SF4">
    <property type="entry name" value="PROTEIN YDEP"/>
    <property type="match status" value="1"/>
</dbReference>
<dbReference type="InterPro" id="IPR006657">
    <property type="entry name" value="MoPterin_dinucl-bd_dom"/>
</dbReference>
<dbReference type="Pfam" id="PF01568">
    <property type="entry name" value="Molydop_binding"/>
    <property type="match status" value="1"/>
</dbReference>
<keyword evidence="6" id="KW-0479">Metal-binding</keyword>
<dbReference type="Gene3D" id="3.40.50.740">
    <property type="match status" value="1"/>
</dbReference>
<keyword evidence="5" id="KW-0500">Molybdenum</keyword>
<reference evidence="12 13" key="1">
    <citation type="submission" date="2019-08" db="EMBL/GenBank/DDBJ databases">
        <title>Genome of Phaeodactylibacter luteus.</title>
        <authorList>
            <person name="Bowman J.P."/>
        </authorList>
    </citation>
    <scope>NUCLEOTIDE SEQUENCE [LARGE SCALE GENOMIC DNA]</scope>
    <source>
        <strain evidence="12 13">KCTC 42180</strain>
    </source>
</reference>
<dbReference type="SUPFAM" id="SSF50692">
    <property type="entry name" value="ADC-like"/>
    <property type="match status" value="1"/>
</dbReference>
<dbReference type="AlphaFoldDB" id="A0A5C6RG78"/>
<dbReference type="RefSeq" id="WP_147169613.1">
    <property type="nucleotide sequence ID" value="NZ_VOOR01000090.1"/>
</dbReference>
<dbReference type="GO" id="GO:0030151">
    <property type="term" value="F:molybdenum ion binding"/>
    <property type="evidence" value="ECO:0007669"/>
    <property type="project" value="InterPro"/>
</dbReference>
<dbReference type="InterPro" id="IPR009010">
    <property type="entry name" value="Asp_de-COase-like_dom_sf"/>
</dbReference>
<dbReference type="InterPro" id="IPR006656">
    <property type="entry name" value="Mopterin_OxRdtase"/>
</dbReference>
<keyword evidence="4" id="KW-0004">4Fe-4S</keyword>
<name>A0A5C6RG78_9BACT</name>
<dbReference type="NCBIfam" id="TIGR01701">
    <property type="entry name" value="Fdhalpha-like"/>
    <property type="match status" value="1"/>
</dbReference>
<dbReference type="Pfam" id="PF00384">
    <property type="entry name" value="Molybdopterin"/>
    <property type="match status" value="1"/>
</dbReference>
<dbReference type="Proteomes" id="UP000321580">
    <property type="component" value="Unassembled WGS sequence"/>
</dbReference>
<organism evidence="12 13">
    <name type="scientific">Phaeodactylibacter luteus</name>
    <dbReference type="NCBI Taxonomy" id="1564516"/>
    <lineage>
        <taxon>Bacteria</taxon>
        <taxon>Pseudomonadati</taxon>
        <taxon>Bacteroidota</taxon>
        <taxon>Saprospiria</taxon>
        <taxon>Saprospirales</taxon>
        <taxon>Haliscomenobacteraceae</taxon>
        <taxon>Phaeodactylibacter</taxon>
    </lineage>
</organism>
<dbReference type="GO" id="GO:0051539">
    <property type="term" value="F:4 iron, 4 sulfur cluster binding"/>
    <property type="evidence" value="ECO:0007669"/>
    <property type="project" value="UniProtKB-KW"/>
</dbReference>